<organism evidence="1 2">
    <name type="scientific">Sordaria macrospora</name>
    <dbReference type="NCBI Taxonomy" id="5147"/>
    <lineage>
        <taxon>Eukaryota</taxon>
        <taxon>Fungi</taxon>
        <taxon>Dikarya</taxon>
        <taxon>Ascomycota</taxon>
        <taxon>Pezizomycotina</taxon>
        <taxon>Sordariomycetes</taxon>
        <taxon>Sordariomycetidae</taxon>
        <taxon>Sordariales</taxon>
        <taxon>Sordariaceae</taxon>
        <taxon>Sordaria</taxon>
    </lineage>
</organism>
<evidence type="ECO:0000313" key="1">
    <source>
        <dbReference type="EMBL" id="KAA8636147.1"/>
    </source>
</evidence>
<dbReference type="EMBL" id="NMPR01000006">
    <property type="protein sequence ID" value="KAA8636147.1"/>
    <property type="molecule type" value="Genomic_DNA"/>
</dbReference>
<reference evidence="1 2" key="1">
    <citation type="submission" date="2017-07" db="EMBL/GenBank/DDBJ databases">
        <title>Genome sequence of the Sordaria macrospora wild type strain R19027.</title>
        <authorList>
            <person name="Nowrousian M."/>
            <person name="Teichert I."/>
            <person name="Kueck U."/>
        </authorList>
    </citation>
    <scope>NUCLEOTIDE SEQUENCE [LARGE SCALE GENOMIC DNA]</scope>
    <source>
        <strain evidence="1 2">R19027</strain>
        <tissue evidence="1">Mycelium</tissue>
    </source>
</reference>
<name>A0A8S8ZZ88_SORMA</name>
<proteinExistence type="predicted"/>
<dbReference type="Proteomes" id="UP000433876">
    <property type="component" value="Unassembled WGS sequence"/>
</dbReference>
<dbReference type="AlphaFoldDB" id="A0A8S8ZZ88"/>
<sequence length="307" mass="34396">MCQINIIHFSHPEAQAASNPSNLSSSSIVAALNLPPTRLTTDEFLSKTQPPHKFAICPTHINNKNSCCCVAYKQTMPCLLWKLHSSDVAGNINSGVNASECPSFESLTLTTPPIPARGSQESLSQARTSLLSTADEIHKQKLTLDRTIVEVSELMELLFLELAEACATTFQPLRQQHQQEPAVKRHAFFVREFERPLNRCAELCKKIREADEKIGELFKTFVQKRKGMGELVVAFERKNKECSSTVQELAGCDVYPVGKARQVLRELSTANVAEVCEGSVRRGRELREEMVRLLEGVERFMQPVQRL</sequence>
<gene>
    <name evidence="1" type="ORF">SMACR_03566</name>
</gene>
<dbReference type="VEuPathDB" id="FungiDB:SMAC_03566"/>
<comment type="caution">
    <text evidence="1">The sequence shown here is derived from an EMBL/GenBank/DDBJ whole genome shotgun (WGS) entry which is preliminary data.</text>
</comment>
<protein>
    <submittedName>
        <fullName evidence="1">Uncharacterized protein</fullName>
    </submittedName>
</protein>
<evidence type="ECO:0000313" key="2">
    <source>
        <dbReference type="Proteomes" id="UP000433876"/>
    </source>
</evidence>
<accession>A0A8S8ZZ88</accession>